<dbReference type="Gene3D" id="3.40.50.300">
    <property type="entry name" value="P-loop containing nucleotide triphosphate hydrolases"/>
    <property type="match status" value="1"/>
</dbReference>
<evidence type="ECO:0000313" key="7">
    <source>
        <dbReference type="EMBL" id="NZA02990.1"/>
    </source>
</evidence>
<dbReference type="GO" id="GO:0000725">
    <property type="term" value="P:recombinational repair"/>
    <property type="evidence" value="ECO:0007669"/>
    <property type="project" value="TreeGrafter"/>
</dbReference>
<reference evidence="7 8" key="1">
    <citation type="submission" date="2020-07" db="EMBL/GenBank/DDBJ databases">
        <authorList>
            <person name="Maaloum M."/>
        </authorList>
    </citation>
    <scope>NUCLEOTIDE SEQUENCE [LARGE SCALE GENOMIC DNA]</scope>
    <source>
        <strain evidence="7 8">GCS-AN-3</strain>
    </source>
</reference>
<gene>
    <name evidence="7" type="ORF">H0I39_16925</name>
</gene>
<dbReference type="AlphaFoldDB" id="A0A853IY69"/>
<evidence type="ECO:0000256" key="3">
    <source>
        <dbReference type="ARBA" id="ARBA00022806"/>
    </source>
</evidence>
<evidence type="ECO:0000313" key="8">
    <source>
        <dbReference type="Proteomes" id="UP000589716"/>
    </source>
</evidence>
<evidence type="ECO:0000256" key="1">
    <source>
        <dbReference type="ARBA" id="ARBA00022741"/>
    </source>
</evidence>
<evidence type="ECO:0000256" key="2">
    <source>
        <dbReference type="ARBA" id="ARBA00022801"/>
    </source>
</evidence>
<keyword evidence="2" id="KW-0378">Hydrolase</keyword>
<dbReference type="InterPro" id="IPR000212">
    <property type="entry name" value="DNA_helicase_UvrD/REP"/>
</dbReference>
<keyword evidence="4 7" id="KW-0067">ATP-binding</keyword>
<dbReference type="EMBL" id="JACCKX010000001">
    <property type="protein sequence ID" value="NZA02990.1"/>
    <property type="molecule type" value="Genomic_DNA"/>
</dbReference>
<evidence type="ECO:0000259" key="6">
    <source>
        <dbReference type="Pfam" id="PF13361"/>
    </source>
</evidence>
<dbReference type="SUPFAM" id="SSF52540">
    <property type="entry name" value="P-loop containing nucleoside triphosphate hydrolases"/>
    <property type="match status" value="1"/>
</dbReference>
<keyword evidence="8" id="KW-1185">Reference proteome</keyword>
<name>A0A853IY69_9BURK</name>
<comment type="caution">
    <text evidence="7">The sequence shown here is derived from an EMBL/GenBank/DDBJ whole genome shotgun (WGS) entry which is preliminary data.</text>
</comment>
<evidence type="ECO:0000256" key="5">
    <source>
        <dbReference type="ARBA" id="ARBA00034923"/>
    </source>
</evidence>
<dbReference type="Proteomes" id="UP000589716">
    <property type="component" value="Unassembled WGS sequence"/>
</dbReference>
<dbReference type="GO" id="GO:0016787">
    <property type="term" value="F:hydrolase activity"/>
    <property type="evidence" value="ECO:0007669"/>
    <property type="project" value="UniProtKB-KW"/>
</dbReference>
<accession>A0A853IY69</accession>
<sequence length="217" mass="23980">MFSKGLAEGISISTSHKYKGLEKPVVIVMDAVARSYPLIHPDWAFSRILGDSPDRIAKEERRLFYVALTRAIDKLFIVTERQSYSPFIEEVAKTMRLAKIDWSEFPAVKSKSMRLLVQVGNQEGRGISPTFAIKDQLKASGYQWQSTGSTGWTKGFQANGFDISRVQGEVWASAADGIEVRILDESEGVVARFVVDAGTWVCTLDNLASVQAADDVA</sequence>
<dbReference type="PANTHER" id="PTHR11070:SF2">
    <property type="entry name" value="ATP-DEPENDENT DNA HELICASE SRS2"/>
    <property type="match status" value="1"/>
</dbReference>
<dbReference type="GO" id="GO:0043138">
    <property type="term" value="F:3'-5' DNA helicase activity"/>
    <property type="evidence" value="ECO:0007669"/>
    <property type="project" value="TreeGrafter"/>
</dbReference>
<dbReference type="InterPro" id="IPR014017">
    <property type="entry name" value="DNA_helicase_UvrD-like_C"/>
</dbReference>
<dbReference type="InterPro" id="IPR027417">
    <property type="entry name" value="P-loop_NTPase"/>
</dbReference>
<organism evidence="7 8">
    <name type="scientific">Ottowia beijingensis</name>
    <dbReference type="NCBI Taxonomy" id="1207057"/>
    <lineage>
        <taxon>Bacteria</taxon>
        <taxon>Pseudomonadati</taxon>
        <taxon>Pseudomonadota</taxon>
        <taxon>Betaproteobacteria</taxon>
        <taxon>Burkholderiales</taxon>
        <taxon>Comamonadaceae</taxon>
        <taxon>Ottowia</taxon>
    </lineage>
</organism>
<dbReference type="PANTHER" id="PTHR11070">
    <property type="entry name" value="UVRD / RECB / PCRA DNA HELICASE FAMILY MEMBER"/>
    <property type="match status" value="1"/>
</dbReference>
<dbReference type="GO" id="GO:0003677">
    <property type="term" value="F:DNA binding"/>
    <property type="evidence" value="ECO:0007669"/>
    <property type="project" value="InterPro"/>
</dbReference>
<feature type="domain" description="UvrD-like helicase C-terminal" evidence="6">
    <location>
        <begin position="8"/>
        <end position="80"/>
    </location>
</feature>
<proteinExistence type="predicted"/>
<dbReference type="GO" id="GO:0005524">
    <property type="term" value="F:ATP binding"/>
    <property type="evidence" value="ECO:0007669"/>
    <property type="project" value="UniProtKB-KW"/>
</dbReference>
<dbReference type="RefSeq" id="WP_180551857.1">
    <property type="nucleotide sequence ID" value="NZ_JACCKX010000001.1"/>
</dbReference>
<protein>
    <recommendedName>
        <fullName evidence="5">DNA 3'-5' helicase II</fullName>
    </recommendedName>
</protein>
<keyword evidence="3" id="KW-0347">Helicase</keyword>
<evidence type="ECO:0000256" key="4">
    <source>
        <dbReference type="ARBA" id="ARBA00022840"/>
    </source>
</evidence>
<dbReference type="Pfam" id="PF13361">
    <property type="entry name" value="UvrD_C"/>
    <property type="match status" value="1"/>
</dbReference>
<keyword evidence="1" id="KW-0547">Nucleotide-binding</keyword>